<feature type="transmembrane region" description="Helical" evidence="1">
    <location>
        <begin position="426"/>
        <end position="443"/>
    </location>
</feature>
<feature type="transmembrane region" description="Helical" evidence="1">
    <location>
        <begin position="7"/>
        <end position="26"/>
    </location>
</feature>
<accession>A0A4Y8IG92</accession>
<feature type="transmembrane region" description="Helical" evidence="1">
    <location>
        <begin position="215"/>
        <end position="230"/>
    </location>
</feature>
<evidence type="ECO:0000313" key="2">
    <source>
        <dbReference type="EMBL" id="TFB14177.1"/>
    </source>
</evidence>
<evidence type="ECO:0000313" key="3">
    <source>
        <dbReference type="Proteomes" id="UP000297975"/>
    </source>
</evidence>
<feature type="transmembrane region" description="Helical" evidence="1">
    <location>
        <begin position="260"/>
        <end position="277"/>
    </location>
</feature>
<feature type="transmembrane region" description="Helical" evidence="1">
    <location>
        <begin position="147"/>
        <end position="169"/>
    </location>
</feature>
<dbReference type="EMBL" id="SOPW01000018">
    <property type="protein sequence ID" value="TFB14177.1"/>
    <property type="molecule type" value="Genomic_DNA"/>
</dbReference>
<dbReference type="AlphaFoldDB" id="A0A4Y8IG92"/>
<feature type="transmembrane region" description="Helical" evidence="1">
    <location>
        <begin position="32"/>
        <end position="48"/>
    </location>
</feature>
<keyword evidence="1" id="KW-0472">Membrane</keyword>
<name>A0A4Y8IG92_9BACI</name>
<dbReference type="Proteomes" id="UP000297975">
    <property type="component" value="Unassembled WGS sequence"/>
</dbReference>
<keyword evidence="3" id="KW-1185">Reference proteome</keyword>
<feature type="transmembrane region" description="Helical" evidence="1">
    <location>
        <begin position="236"/>
        <end position="253"/>
    </location>
</feature>
<feature type="transmembrane region" description="Helical" evidence="1">
    <location>
        <begin position="368"/>
        <end position="388"/>
    </location>
</feature>
<dbReference type="NCBIfam" id="TIGR04370">
    <property type="entry name" value="glyco_rpt_poly"/>
    <property type="match status" value="1"/>
</dbReference>
<gene>
    <name evidence="2" type="ORF">E3U55_14100</name>
</gene>
<protein>
    <submittedName>
        <fullName evidence="2">Oligosaccharide repeat unit polymerase</fullName>
    </submittedName>
</protein>
<keyword evidence="1" id="KW-1133">Transmembrane helix</keyword>
<comment type="caution">
    <text evidence="2">The sequence shown here is derived from an EMBL/GenBank/DDBJ whole genome shotgun (WGS) entry which is preliminary data.</text>
</comment>
<sequence>MKINLNNFIRIISLLSITTVTVIITIAFKSSLLSSLMFVLLTLTYLFSTRKILGVVLNPLTIFGTFWFMVSIVTFYPWGNNIFIFKEGFFTTTFVIVYWVSTISIILGLLLPFLVINYNKDYINNLLQKLEQSSLSILSNKIYQINILLYLIVITSYIIYYLNIGSIPILTGNKVNEVNGNVNIIGLSYLKNLSWVSVSLSLVNYFLYSNKKIKYTNPLLFVITIILITIEGKKWSVVGILLIVFFYIILFNLKRYKSIIFGMLLLLIVVFLGNFYMRDLYSTFKLNYLNTGLVNIDNNFGPIAVYISNYVWKNFFVVQQILETNIDYSYGTNTFKFLISPFLSSDVQSNLIKANEFFEGNAVVFFGYYYLDFGILGAILVSFFTGLFSSYIYIKMHYKLIPYVIIYGFIFKNLILLFAQNTFSSTIFWFNCFFVILLFKFVFKKFE</sequence>
<evidence type="ECO:0000256" key="1">
    <source>
        <dbReference type="SAM" id="Phobius"/>
    </source>
</evidence>
<feature type="transmembrane region" description="Helical" evidence="1">
    <location>
        <begin position="96"/>
        <end position="116"/>
    </location>
</feature>
<organism evidence="2 3">
    <name type="scientific">Filobacillus milosensis</name>
    <dbReference type="NCBI Taxonomy" id="94137"/>
    <lineage>
        <taxon>Bacteria</taxon>
        <taxon>Bacillati</taxon>
        <taxon>Bacillota</taxon>
        <taxon>Bacilli</taxon>
        <taxon>Bacillales</taxon>
        <taxon>Bacillaceae</taxon>
        <taxon>Filobacillus</taxon>
    </lineage>
</organism>
<keyword evidence="1" id="KW-0812">Transmembrane</keyword>
<dbReference type="RefSeq" id="WP_134341122.1">
    <property type="nucleotide sequence ID" value="NZ_SOPW01000018.1"/>
</dbReference>
<feature type="transmembrane region" description="Helical" evidence="1">
    <location>
        <begin position="189"/>
        <end position="208"/>
    </location>
</feature>
<proteinExistence type="predicted"/>
<feature type="transmembrane region" description="Helical" evidence="1">
    <location>
        <begin position="400"/>
        <end position="420"/>
    </location>
</feature>
<reference evidence="2 3" key="1">
    <citation type="submission" date="2019-03" db="EMBL/GenBank/DDBJ databases">
        <authorList>
            <person name="He R.-H."/>
        </authorList>
    </citation>
    <scope>NUCLEOTIDE SEQUENCE [LARGE SCALE GENOMIC DNA]</scope>
    <source>
        <strain evidence="3">SH 714</strain>
    </source>
</reference>
<feature type="transmembrane region" description="Helical" evidence="1">
    <location>
        <begin position="55"/>
        <end position="76"/>
    </location>
</feature>